<name>A0ABD3V7A1_SINWO</name>
<keyword evidence="2" id="KW-0813">Transport</keyword>
<keyword evidence="5 7" id="KW-1133">Transmembrane helix</keyword>
<protein>
    <recommendedName>
        <fullName evidence="8">Major facilitator superfamily (MFS) profile domain-containing protein</fullName>
    </recommendedName>
</protein>
<keyword evidence="3 7" id="KW-0812">Transmembrane</keyword>
<comment type="subcellular location">
    <subcellularLocation>
        <location evidence="1">Membrane</location>
        <topology evidence="1">Multi-pass membrane protein</topology>
    </subcellularLocation>
</comment>
<keyword evidence="6 7" id="KW-0472">Membrane</keyword>
<feature type="transmembrane region" description="Helical" evidence="7">
    <location>
        <begin position="150"/>
        <end position="168"/>
    </location>
</feature>
<evidence type="ECO:0000259" key="8">
    <source>
        <dbReference type="PROSITE" id="PS50850"/>
    </source>
</evidence>
<accession>A0ABD3V7A1</accession>
<dbReference type="Proteomes" id="UP001634394">
    <property type="component" value="Unassembled WGS sequence"/>
</dbReference>
<feature type="transmembrane region" description="Helical" evidence="7">
    <location>
        <begin position="407"/>
        <end position="428"/>
    </location>
</feature>
<dbReference type="PANTHER" id="PTHR11662">
    <property type="entry name" value="SOLUTE CARRIER FAMILY 17"/>
    <property type="match status" value="1"/>
</dbReference>
<evidence type="ECO:0000256" key="2">
    <source>
        <dbReference type="ARBA" id="ARBA00022448"/>
    </source>
</evidence>
<dbReference type="SUPFAM" id="SSF103473">
    <property type="entry name" value="MFS general substrate transporter"/>
    <property type="match status" value="1"/>
</dbReference>
<dbReference type="InterPro" id="IPR011701">
    <property type="entry name" value="MFS"/>
</dbReference>
<dbReference type="Gene3D" id="1.20.1250.20">
    <property type="entry name" value="MFS general substrate transporter like domains"/>
    <property type="match status" value="2"/>
</dbReference>
<gene>
    <name evidence="9" type="ORF">ACJMK2_012148</name>
</gene>
<evidence type="ECO:0000313" key="10">
    <source>
        <dbReference type="Proteomes" id="UP001634394"/>
    </source>
</evidence>
<feature type="transmembrane region" description="Helical" evidence="7">
    <location>
        <begin position="243"/>
        <end position="264"/>
    </location>
</feature>
<evidence type="ECO:0000256" key="5">
    <source>
        <dbReference type="ARBA" id="ARBA00022989"/>
    </source>
</evidence>
<evidence type="ECO:0000256" key="6">
    <source>
        <dbReference type="ARBA" id="ARBA00023136"/>
    </source>
</evidence>
<keyword evidence="4" id="KW-0769">Symport</keyword>
<evidence type="ECO:0000256" key="1">
    <source>
        <dbReference type="ARBA" id="ARBA00004141"/>
    </source>
</evidence>
<evidence type="ECO:0000256" key="7">
    <source>
        <dbReference type="SAM" id="Phobius"/>
    </source>
</evidence>
<feature type="transmembrane region" description="Helical" evidence="7">
    <location>
        <begin position="382"/>
        <end position="401"/>
    </location>
</feature>
<feature type="transmembrane region" description="Helical" evidence="7">
    <location>
        <begin position="210"/>
        <end position="237"/>
    </location>
</feature>
<comment type="caution">
    <text evidence="9">The sequence shown here is derived from an EMBL/GenBank/DDBJ whole genome shotgun (WGS) entry which is preliminary data.</text>
</comment>
<feature type="transmembrane region" description="Helical" evidence="7">
    <location>
        <begin position="435"/>
        <end position="455"/>
    </location>
</feature>
<proteinExistence type="predicted"/>
<feature type="transmembrane region" description="Helical" evidence="7">
    <location>
        <begin position="174"/>
        <end position="198"/>
    </location>
</feature>
<dbReference type="GO" id="GO:0015293">
    <property type="term" value="F:symporter activity"/>
    <property type="evidence" value="ECO:0007669"/>
    <property type="project" value="UniProtKB-KW"/>
</dbReference>
<dbReference type="AlphaFoldDB" id="A0ABD3V7A1"/>
<dbReference type="GO" id="GO:0016020">
    <property type="term" value="C:membrane"/>
    <property type="evidence" value="ECO:0007669"/>
    <property type="project" value="UniProtKB-SubCell"/>
</dbReference>
<dbReference type="EMBL" id="JBJQND010000013">
    <property type="protein sequence ID" value="KAL3857480.1"/>
    <property type="molecule type" value="Genomic_DNA"/>
</dbReference>
<evidence type="ECO:0000256" key="3">
    <source>
        <dbReference type="ARBA" id="ARBA00022692"/>
    </source>
</evidence>
<dbReference type="InterPro" id="IPR050382">
    <property type="entry name" value="MFS_Na/Anion_cotransporter"/>
</dbReference>
<dbReference type="PROSITE" id="PS50850">
    <property type="entry name" value="MFS"/>
    <property type="match status" value="1"/>
</dbReference>
<feature type="domain" description="Major facilitator superfamily (MFS) profile" evidence="8">
    <location>
        <begin position="28"/>
        <end position="498"/>
    </location>
</feature>
<dbReference type="PANTHER" id="PTHR11662:SF399">
    <property type="entry name" value="FI19708P1-RELATED"/>
    <property type="match status" value="1"/>
</dbReference>
<feature type="transmembrane region" description="Helical" evidence="7">
    <location>
        <begin position="124"/>
        <end position="143"/>
    </location>
</feature>
<dbReference type="Pfam" id="PF07690">
    <property type="entry name" value="MFS_1"/>
    <property type="match status" value="1"/>
</dbReference>
<reference evidence="9 10" key="1">
    <citation type="submission" date="2024-11" db="EMBL/GenBank/DDBJ databases">
        <title>Chromosome-level genome assembly of the freshwater bivalve Anodonta woodiana.</title>
        <authorList>
            <person name="Chen X."/>
        </authorList>
    </citation>
    <scope>NUCLEOTIDE SEQUENCE [LARGE SCALE GENOMIC DNA]</scope>
    <source>
        <strain evidence="9">MN2024</strain>
        <tissue evidence="9">Gills</tissue>
    </source>
</reference>
<evidence type="ECO:0000313" key="9">
    <source>
        <dbReference type="EMBL" id="KAL3857480.1"/>
    </source>
</evidence>
<feature type="transmembrane region" description="Helical" evidence="7">
    <location>
        <begin position="24"/>
        <end position="53"/>
    </location>
</feature>
<organism evidence="9 10">
    <name type="scientific">Sinanodonta woodiana</name>
    <name type="common">Chinese pond mussel</name>
    <name type="synonym">Anodonta woodiana</name>
    <dbReference type="NCBI Taxonomy" id="1069815"/>
    <lineage>
        <taxon>Eukaryota</taxon>
        <taxon>Metazoa</taxon>
        <taxon>Spiralia</taxon>
        <taxon>Lophotrochozoa</taxon>
        <taxon>Mollusca</taxon>
        <taxon>Bivalvia</taxon>
        <taxon>Autobranchia</taxon>
        <taxon>Heteroconchia</taxon>
        <taxon>Palaeoheterodonta</taxon>
        <taxon>Unionida</taxon>
        <taxon>Unionoidea</taxon>
        <taxon>Unionidae</taxon>
        <taxon>Unioninae</taxon>
        <taxon>Sinanodonta</taxon>
    </lineage>
</organism>
<evidence type="ECO:0000256" key="4">
    <source>
        <dbReference type="ARBA" id="ARBA00022847"/>
    </source>
</evidence>
<dbReference type="InterPro" id="IPR020846">
    <property type="entry name" value="MFS_dom"/>
</dbReference>
<keyword evidence="10" id="KW-1185">Reference proteome</keyword>
<feature type="transmembrane region" description="Helical" evidence="7">
    <location>
        <begin position="343"/>
        <end position="361"/>
    </location>
</feature>
<feature type="transmembrane region" description="Helical" evidence="7">
    <location>
        <begin position="306"/>
        <end position="331"/>
    </location>
</feature>
<feature type="transmembrane region" description="Helical" evidence="7">
    <location>
        <begin position="475"/>
        <end position="493"/>
    </location>
</feature>
<dbReference type="FunFam" id="1.20.1250.20:FF:000003">
    <property type="entry name" value="Solute carrier family 17 member 3"/>
    <property type="match status" value="1"/>
</dbReference>
<sequence>MSSAVRCCPGSRESVPLFSSQRWILCYMLFLINFIGYAHRVSLSLAIVCMVRVPPSDNISMHGQIDNITLLPAKVFLESNYSLRQPPNVGESEISSCTESTSDAEKEYERAEFDWSKSLQSSLLASYFYGVILTQIPGAWLAGRYGGKRVITVYMVTTAACSLLLPVATRTNVYLTFALRIITGLASGPVSPVSVSMANRWASPAERGRFLSVFMMGFTSGTIVTFLTSGYLCAYGFDNGWASIFYIYGILTVIFLLLWIYLVADSPDEHPRISAAEKLFLRRTAIHSNNITYPTPWRKLFTSRPVLACMVTHFVHNWSFFTILITLPLFMKEVLRFNIKENGALTSLPYVTMTVSMYATGHIADCLPRKLILSILATRRTLQISAFVGMGICLLVVGFVTCELRTLSVVILCICTIFAAFTFGGLCLSHMDFAGPFAGTAFAITNAVGHIPGMLAPQVAGFLTPKGSPEEWRNVFFVAVALLLIGALIFGMFSSATTQSWAKFELNDPKVIVELVEQNKVKGKSVNCENTG</sequence>
<dbReference type="InterPro" id="IPR036259">
    <property type="entry name" value="MFS_trans_sf"/>
</dbReference>